<dbReference type="eggNOG" id="ENOG5030VH2">
    <property type="taxonomic scope" value="Bacteria"/>
</dbReference>
<dbReference type="InterPro" id="IPR025586">
    <property type="entry name" value="PcfJ"/>
</dbReference>
<dbReference type="Proteomes" id="UP000003571">
    <property type="component" value="Unassembled WGS sequence"/>
</dbReference>
<gene>
    <name evidence="1" type="ORF">TresaDRAFT_0670</name>
</gene>
<dbReference type="Pfam" id="PF14284">
    <property type="entry name" value="PcfJ"/>
    <property type="match status" value="1"/>
</dbReference>
<keyword evidence="2" id="KW-1185">Reference proteome</keyword>
<dbReference type="STRING" id="907348.TresaDRAFT_0670"/>
<protein>
    <submittedName>
        <fullName evidence="1">Uncharacterized protein</fullName>
    </submittedName>
</protein>
<evidence type="ECO:0000313" key="1">
    <source>
        <dbReference type="EMBL" id="EIC00845.1"/>
    </source>
</evidence>
<accession>H7ENB7</accession>
<dbReference type="AlphaFoldDB" id="H7ENB7"/>
<proteinExistence type="predicted"/>
<name>H7ENB7_9SPIR</name>
<sequence>MIRWMENPVGFGGIFFTIPRKCHIIHIMNVFYNFDTEKNRWNEPVAGIAVPQAFVPFDNIRKSGWCAVHRKWEIVTIVGGKSVFSCGFPVAGHLSLLRAWTDNQMILESNPDAFFLSASKLMSYSDIHDGRIYQINNSFTKYFDFMSGRIYHRRDFDFTDIPEFLQRRIECILETFCARLFGVKLHVPKGLFAEFVRFPSCPQFSEIAPLVDGIGKFSFRTDINLFKDFCAIMKIRESKQLRRDFQKKPRAILLHAMAQFVGFRDANAIKVIAGNESLYKRFAEKGQLRFSIVRRCVYVRDAFYSVHGVSYNFNMLNGLRLWVQNALTDKTQIVVAKRFVKFMSSEPFDIMKDAVELYDKNARDLPVPLHERILKEGMTAQMHDQMLELFQPDFWGGYTSNEPHVVNEDIKYGKETERLEEIIRKDEVAEGFENIEYTSEDVRKNKLMMAKAARMAEKLDDDMMEDGVSEDGDDYDEPFLEAELELPEIQRKTGLGSNLMKRGNDGDFFFILPRTTDEMYEISTELRNCVGYLYRSKVLSGECAIVVLSHLKKLRACFEIRQNNETFAYEIVQASGACNGPILPRYKGVIEEWMKRKNLSAKYEIRYR</sequence>
<dbReference type="EMBL" id="AGRW01000053">
    <property type="protein sequence ID" value="EIC00845.1"/>
    <property type="molecule type" value="Genomic_DNA"/>
</dbReference>
<organism evidence="1 2">
    <name type="scientific">Treponema saccharophilum DSM 2985</name>
    <dbReference type="NCBI Taxonomy" id="907348"/>
    <lineage>
        <taxon>Bacteria</taxon>
        <taxon>Pseudomonadati</taxon>
        <taxon>Spirochaetota</taxon>
        <taxon>Spirochaetia</taxon>
        <taxon>Spirochaetales</taxon>
        <taxon>Treponemataceae</taxon>
        <taxon>Treponema</taxon>
    </lineage>
</organism>
<comment type="caution">
    <text evidence="1">The sequence shown here is derived from an EMBL/GenBank/DDBJ whole genome shotgun (WGS) entry which is preliminary data.</text>
</comment>
<reference evidence="1 2" key="1">
    <citation type="submission" date="2011-09" db="EMBL/GenBank/DDBJ databases">
        <title>The draft genome of Treponema saccharophilum DSM 2985.</title>
        <authorList>
            <consortium name="US DOE Joint Genome Institute (JGI-PGF)"/>
            <person name="Lucas S."/>
            <person name="Copeland A."/>
            <person name="Lapidus A."/>
            <person name="Glavina del Rio T."/>
            <person name="Dalin E."/>
            <person name="Tice H."/>
            <person name="Bruce D."/>
            <person name="Goodwin L."/>
            <person name="Pitluck S."/>
            <person name="Peters L."/>
            <person name="Kyrpides N."/>
            <person name="Mavromatis K."/>
            <person name="Ivanova N."/>
            <person name="Markowitz V."/>
            <person name="Cheng J.-F."/>
            <person name="Hugenholtz P."/>
            <person name="Woyke T."/>
            <person name="Wu D."/>
            <person name="Gronow S."/>
            <person name="Wellnitz S."/>
            <person name="Brambilla E."/>
            <person name="Klenk H.-P."/>
            <person name="Eisen J.A."/>
        </authorList>
    </citation>
    <scope>NUCLEOTIDE SEQUENCE [LARGE SCALE GENOMIC DNA]</scope>
    <source>
        <strain evidence="1 2">DSM 2985</strain>
    </source>
</reference>
<evidence type="ECO:0000313" key="2">
    <source>
        <dbReference type="Proteomes" id="UP000003571"/>
    </source>
</evidence>
<dbReference type="PATRIC" id="fig|907348.3.peg.2440"/>